<evidence type="ECO:0000256" key="4">
    <source>
        <dbReference type="ARBA" id="ARBA00022475"/>
    </source>
</evidence>
<dbReference type="SUPFAM" id="SSF47384">
    <property type="entry name" value="Homodimeric domain of signal transducing histidine kinase"/>
    <property type="match status" value="1"/>
</dbReference>
<organism evidence="15 16">
    <name type="scientific">Robertmurraya mangrovi</name>
    <dbReference type="NCBI Taxonomy" id="3098077"/>
    <lineage>
        <taxon>Bacteria</taxon>
        <taxon>Bacillati</taxon>
        <taxon>Bacillota</taxon>
        <taxon>Bacilli</taxon>
        <taxon>Bacillales</taxon>
        <taxon>Bacillaceae</taxon>
        <taxon>Robertmurraya</taxon>
    </lineage>
</organism>
<dbReference type="InterPro" id="IPR005467">
    <property type="entry name" value="His_kinase_dom"/>
</dbReference>
<dbReference type="PROSITE" id="PS50109">
    <property type="entry name" value="HIS_KIN"/>
    <property type="match status" value="1"/>
</dbReference>
<keyword evidence="11 12" id="KW-0472">Membrane</keyword>
<keyword evidence="10" id="KW-0902">Two-component regulatory system</keyword>
<feature type="transmembrane region" description="Helical" evidence="12">
    <location>
        <begin position="199"/>
        <end position="218"/>
    </location>
</feature>
<protein>
    <recommendedName>
        <fullName evidence="3">histidine kinase</fullName>
        <ecNumber evidence="3">2.7.13.3</ecNumber>
    </recommendedName>
</protein>
<keyword evidence="12" id="KW-0812">Transmembrane</keyword>
<dbReference type="PRINTS" id="PR00344">
    <property type="entry name" value="BCTRLSENSOR"/>
</dbReference>
<name>A0ABU5J140_9BACI</name>
<dbReference type="Proteomes" id="UP001290455">
    <property type="component" value="Unassembled WGS sequence"/>
</dbReference>
<comment type="subcellular location">
    <subcellularLocation>
        <location evidence="2">Cell membrane</location>
        <topology evidence="2">Multi-pass membrane protein</topology>
    </subcellularLocation>
</comment>
<dbReference type="RefSeq" id="WP_322447425.1">
    <property type="nucleotide sequence ID" value="NZ_JAXOFX010000011.1"/>
</dbReference>
<dbReference type="Pfam" id="PF00512">
    <property type="entry name" value="HisKA"/>
    <property type="match status" value="1"/>
</dbReference>
<dbReference type="PANTHER" id="PTHR43065">
    <property type="entry name" value="SENSOR HISTIDINE KINASE"/>
    <property type="match status" value="1"/>
</dbReference>
<dbReference type="Gene3D" id="3.30.565.10">
    <property type="entry name" value="Histidine kinase-like ATPase, C-terminal domain"/>
    <property type="match status" value="1"/>
</dbReference>
<dbReference type="InterPro" id="IPR036097">
    <property type="entry name" value="HisK_dim/P_sf"/>
</dbReference>
<dbReference type="SMART" id="SM00388">
    <property type="entry name" value="HisKA"/>
    <property type="match status" value="1"/>
</dbReference>
<evidence type="ECO:0000256" key="7">
    <source>
        <dbReference type="ARBA" id="ARBA00022741"/>
    </source>
</evidence>
<proteinExistence type="predicted"/>
<evidence type="ECO:0000256" key="6">
    <source>
        <dbReference type="ARBA" id="ARBA00022679"/>
    </source>
</evidence>
<dbReference type="GO" id="GO:0005524">
    <property type="term" value="F:ATP binding"/>
    <property type="evidence" value="ECO:0007669"/>
    <property type="project" value="UniProtKB-KW"/>
</dbReference>
<evidence type="ECO:0000256" key="11">
    <source>
        <dbReference type="ARBA" id="ARBA00023136"/>
    </source>
</evidence>
<keyword evidence="4" id="KW-1003">Cell membrane</keyword>
<feature type="transmembrane region" description="Helical" evidence="12">
    <location>
        <begin position="15"/>
        <end position="37"/>
    </location>
</feature>
<feature type="domain" description="Histidine kinase" evidence="13">
    <location>
        <begin position="332"/>
        <end position="539"/>
    </location>
</feature>
<evidence type="ECO:0000256" key="1">
    <source>
        <dbReference type="ARBA" id="ARBA00000085"/>
    </source>
</evidence>
<dbReference type="EMBL" id="JAXOFX010000011">
    <property type="protein sequence ID" value="MDZ5473123.1"/>
    <property type="molecule type" value="Genomic_DNA"/>
</dbReference>
<sequence length="542" mass="61416">MMIGHLKRLPIIKKVLLFSFCITFIVVISIASISFFLQTKQMEAQIEDRIVGLATLWSSTIRTNDVINVIENRTEHSDAHKRLERFVSLIKEKHSVHLDSGIVLPEIQKNEGIYILVGSHGYGELGLYSFSNYQAEKEYITAFKEAVKTKTVTFSGLYRDQYGLWVTAFSPIMDDEGKVVALLAIDANATLIDSFQKELATYLFLIFVIISIIVFYILKRGLYKVLEPMNEIIKGINEVSKGNFDVKLHVDEETDLSLLFDRFNFMTDQLSTLFEQLSITSKQLGAEIQQHEQIGQFELAFGEMENIIQKSKLQRELQRAEKMNAIGQLAASVAHEIRNPMTVVKGFLQIFLSKDELSKEEHMYVKLMIEEMNRAENIINDYLSLAKPDLEQTEKVDAGLLVNKVTDLMNSYAMMSKSIELKTDISEEVFIKGNLGELKQVLINILKNGIEAIKEKGTLSIRVYKENGFGVLQIEDTGVGMTQEELERLGTAFYSLKEKGTGIGLMVCYQIIERMKGNISVTSEKGKGTEFTIKIPLYINNG</sequence>
<evidence type="ECO:0000256" key="2">
    <source>
        <dbReference type="ARBA" id="ARBA00004651"/>
    </source>
</evidence>
<evidence type="ECO:0000256" key="9">
    <source>
        <dbReference type="ARBA" id="ARBA00022840"/>
    </source>
</evidence>
<evidence type="ECO:0000313" key="15">
    <source>
        <dbReference type="EMBL" id="MDZ5473123.1"/>
    </source>
</evidence>
<dbReference type="PANTHER" id="PTHR43065:SF46">
    <property type="entry name" value="C4-DICARBOXYLATE TRANSPORT SENSOR PROTEIN DCTB"/>
    <property type="match status" value="1"/>
</dbReference>
<reference evidence="15 16" key="1">
    <citation type="submission" date="2023-11" db="EMBL/GenBank/DDBJ databases">
        <title>Bacillus jintuensis, isolated from a mudflat on the Beibu Gulf coast.</title>
        <authorList>
            <person name="Li M."/>
        </authorList>
    </citation>
    <scope>NUCLEOTIDE SEQUENCE [LARGE SCALE GENOMIC DNA]</scope>
    <source>
        <strain evidence="15 16">31A1R</strain>
    </source>
</reference>
<keyword evidence="6" id="KW-0808">Transferase</keyword>
<dbReference type="InterPro" id="IPR004358">
    <property type="entry name" value="Sig_transdc_His_kin-like_C"/>
</dbReference>
<keyword evidence="8" id="KW-0418">Kinase</keyword>
<dbReference type="SUPFAM" id="SSF55874">
    <property type="entry name" value="ATPase domain of HSP90 chaperone/DNA topoisomerase II/histidine kinase"/>
    <property type="match status" value="1"/>
</dbReference>
<dbReference type="SMART" id="SM00304">
    <property type="entry name" value="HAMP"/>
    <property type="match status" value="1"/>
</dbReference>
<comment type="caution">
    <text evidence="15">The sequence shown here is derived from an EMBL/GenBank/DDBJ whole genome shotgun (WGS) entry which is preliminary data.</text>
</comment>
<gene>
    <name evidence="15" type="ORF">SM124_15500</name>
</gene>
<dbReference type="InterPro" id="IPR003661">
    <property type="entry name" value="HisK_dim/P_dom"/>
</dbReference>
<evidence type="ECO:0000256" key="3">
    <source>
        <dbReference type="ARBA" id="ARBA00012438"/>
    </source>
</evidence>
<dbReference type="CDD" id="cd00082">
    <property type="entry name" value="HisKA"/>
    <property type="match status" value="1"/>
</dbReference>
<dbReference type="Pfam" id="PF02518">
    <property type="entry name" value="HATPase_c"/>
    <property type="match status" value="1"/>
</dbReference>
<dbReference type="SUPFAM" id="SSF158472">
    <property type="entry name" value="HAMP domain-like"/>
    <property type="match status" value="1"/>
</dbReference>
<keyword evidence="16" id="KW-1185">Reference proteome</keyword>
<evidence type="ECO:0000256" key="12">
    <source>
        <dbReference type="SAM" id="Phobius"/>
    </source>
</evidence>
<feature type="domain" description="HAMP" evidence="14">
    <location>
        <begin position="223"/>
        <end position="275"/>
    </location>
</feature>
<keyword evidence="9 15" id="KW-0067">ATP-binding</keyword>
<dbReference type="Gene3D" id="6.10.340.10">
    <property type="match status" value="1"/>
</dbReference>
<dbReference type="InterPro" id="IPR036890">
    <property type="entry name" value="HATPase_C_sf"/>
</dbReference>
<evidence type="ECO:0000259" key="14">
    <source>
        <dbReference type="PROSITE" id="PS50885"/>
    </source>
</evidence>
<keyword evidence="5" id="KW-0597">Phosphoprotein</keyword>
<evidence type="ECO:0000313" key="16">
    <source>
        <dbReference type="Proteomes" id="UP001290455"/>
    </source>
</evidence>
<evidence type="ECO:0000256" key="5">
    <source>
        <dbReference type="ARBA" id="ARBA00022553"/>
    </source>
</evidence>
<dbReference type="Gene3D" id="1.10.287.130">
    <property type="match status" value="1"/>
</dbReference>
<dbReference type="EC" id="2.7.13.3" evidence="3"/>
<dbReference type="InterPro" id="IPR003594">
    <property type="entry name" value="HATPase_dom"/>
</dbReference>
<dbReference type="SMART" id="SM00387">
    <property type="entry name" value="HATPase_c"/>
    <property type="match status" value="1"/>
</dbReference>
<evidence type="ECO:0000256" key="8">
    <source>
        <dbReference type="ARBA" id="ARBA00022777"/>
    </source>
</evidence>
<evidence type="ECO:0000256" key="10">
    <source>
        <dbReference type="ARBA" id="ARBA00023012"/>
    </source>
</evidence>
<dbReference type="CDD" id="cd06225">
    <property type="entry name" value="HAMP"/>
    <property type="match status" value="1"/>
</dbReference>
<dbReference type="PROSITE" id="PS50885">
    <property type="entry name" value="HAMP"/>
    <property type="match status" value="1"/>
</dbReference>
<dbReference type="InterPro" id="IPR003660">
    <property type="entry name" value="HAMP_dom"/>
</dbReference>
<comment type="catalytic activity">
    <reaction evidence="1">
        <text>ATP + protein L-histidine = ADP + protein N-phospho-L-histidine.</text>
        <dbReference type="EC" id="2.7.13.3"/>
    </reaction>
</comment>
<accession>A0ABU5J140</accession>
<keyword evidence="7" id="KW-0547">Nucleotide-binding</keyword>
<keyword evidence="12" id="KW-1133">Transmembrane helix</keyword>
<evidence type="ECO:0000259" key="13">
    <source>
        <dbReference type="PROSITE" id="PS50109"/>
    </source>
</evidence>